<protein>
    <submittedName>
        <fullName evidence="1">Uncharacterized protein</fullName>
    </submittedName>
</protein>
<dbReference type="RefSeq" id="WP_237604216.1">
    <property type="nucleotide sequence ID" value="NZ_JAIRBA010000048.1"/>
</dbReference>
<evidence type="ECO:0000313" key="2">
    <source>
        <dbReference type="Proteomes" id="UP001139461"/>
    </source>
</evidence>
<dbReference type="Proteomes" id="UP001139461">
    <property type="component" value="Unassembled WGS sequence"/>
</dbReference>
<comment type="caution">
    <text evidence="1">The sequence shown here is derived from an EMBL/GenBank/DDBJ whole genome shotgun (WGS) entry which is preliminary data.</text>
</comment>
<dbReference type="AlphaFoldDB" id="A0A9X1QWV3"/>
<organism evidence="1 2">
    <name type="scientific">Aequorivita vitellina</name>
    <dbReference type="NCBI Taxonomy" id="2874475"/>
    <lineage>
        <taxon>Bacteria</taxon>
        <taxon>Pseudomonadati</taxon>
        <taxon>Bacteroidota</taxon>
        <taxon>Flavobacteriia</taxon>
        <taxon>Flavobacteriales</taxon>
        <taxon>Flavobacteriaceae</taxon>
        <taxon>Aequorivita</taxon>
    </lineage>
</organism>
<sequence>MENPADFPKPVFIWRGSCRDTPQLIYKNVATHLKKNRELIKKLIFILITFIAFSGFAQSDNRMTRRIEIKTYQIESDLGKKLLTKRFVVDSAQIKADKYQNKLVADIKFKETGNKLTADIYFDSDKIILIKIKEPSPYFKNYDDAEKQSEFYFKNENLIDEKIRITIPSVMHGVGMPKNLDKEFKYNEDLTTEYLIKLTHKIIELTAE</sequence>
<proteinExistence type="predicted"/>
<gene>
    <name evidence="1" type="ORF">K8089_15560</name>
</gene>
<keyword evidence="2" id="KW-1185">Reference proteome</keyword>
<reference evidence="1" key="1">
    <citation type="submission" date="2021-09" db="EMBL/GenBank/DDBJ databases">
        <title>Genome of Aequorivita sp. strain F47161.</title>
        <authorList>
            <person name="Wang Y."/>
        </authorList>
    </citation>
    <scope>NUCLEOTIDE SEQUENCE</scope>
    <source>
        <strain evidence="1">F47161</strain>
    </source>
</reference>
<accession>A0A9X1QWV3</accession>
<name>A0A9X1QWV3_9FLAO</name>
<evidence type="ECO:0000313" key="1">
    <source>
        <dbReference type="EMBL" id="MCG2420443.1"/>
    </source>
</evidence>
<dbReference type="EMBL" id="JAIRBA010000048">
    <property type="protein sequence ID" value="MCG2420443.1"/>
    <property type="molecule type" value="Genomic_DNA"/>
</dbReference>